<organism evidence="1 2">
    <name type="scientific">Bacillus amyloliquefaciens (strain ATCC 23350 / DSM 7 / BCRC 11601 / CCUG 28519 / NBRC 15535 / NRRL B-14393 / F)</name>
    <dbReference type="NCBI Taxonomy" id="692420"/>
    <lineage>
        <taxon>Bacteria</taxon>
        <taxon>Bacillati</taxon>
        <taxon>Bacillota</taxon>
        <taxon>Bacilli</taxon>
        <taxon>Bacillales</taxon>
        <taxon>Bacillaceae</taxon>
        <taxon>Bacillus</taxon>
        <taxon>Bacillus amyloliquefaciens group</taxon>
    </lineage>
</organism>
<reference evidence="2" key="2">
    <citation type="journal article" date="2011" name="J. Biotechnol.">
        <title>Genome sequence of B. amyloliquefaciens type strain DSM7(T) reveals differences to plant-associated B. amyloliquefaciens FZB42.</title>
        <authorList>
            <person name="Ruckert C."/>
            <person name="Blom J."/>
            <person name="Chen X."/>
            <person name="Reva O."/>
            <person name="Borriss R."/>
        </authorList>
    </citation>
    <scope>NUCLEOTIDE SEQUENCE [LARGE SCALE GENOMIC DNA]</scope>
    <source>
        <strain evidence="2">DSM 7</strain>
    </source>
</reference>
<dbReference type="Gene3D" id="3.40.710.10">
    <property type="entry name" value="DD-peptidase/beta-lactamase superfamily"/>
    <property type="match status" value="1"/>
</dbReference>
<dbReference type="EMBL" id="FN597644">
    <property type="protein sequence ID" value="CBI41350.1"/>
    <property type="molecule type" value="Genomic_DNA"/>
</dbReference>
<dbReference type="KEGG" id="bao:BAMF_0224"/>
<sequence>MSLYIKIEHTIFENVFQDRFPLADRLAIEEECYERYGQRLEKEELASLLQDWVEHYRPFSVNGKSANYIPALEKSTTLSWAFAY</sequence>
<evidence type="ECO:0000313" key="2">
    <source>
        <dbReference type="Proteomes" id="UP000006562"/>
    </source>
</evidence>
<accession>A0A9P1NGJ3</accession>
<evidence type="ECO:0000313" key="1">
    <source>
        <dbReference type="EMBL" id="CBI41350.1"/>
    </source>
</evidence>
<gene>
    <name evidence="1" type="primary">ybgJ2</name>
    <name evidence="1" type="ordered locus">BAMF_0224</name>
</gene>
<dbReference type="AlphaFoldDB" id="A0A9P1NGJ3"/>
<proteinExistence type="predicted"/>
<name>A0A9P1NGJ3_BACAS</name>
<dbReference type="Proteomes" id="UP000006562">
    <property type="component" value="Chromosome"/>
</dbReference>
<protein>
    <submittedName>
        <fullName evidence="1">Glutaminase</fullName>
    </submittedName>
</protein>
<dbReference type="InterPro" id="IPR012338">
    <property type="entry name" value="Beta-lactam/transpept-like"/>
</dbReference>
<keyword evidence="2" id="KW-1185">Reference proteome</keyword>
<reference evidence="1 2" key="1">
    <citation type="journal article" date="2011" name="Int. J. Syst. Evol. Microbiol.">
        <title>Relationship of Bacillus amyloliquefaciens clades associated with strains DSM 7T and FZB42T: a proposal for Bacillus amyloliquefaciens subsp. amyloliquefaciens subsp. nov. and Bacillus amyloliquefaciens subsp. plantarum subsp. nov. based on complete genome sequence comparisons.</title>
        <authorList>
            <person name="Borriss R."/>
            <person name="Chen X.H."/>
            <person name="Rueckert C."/>
            <person name="Blom J."/>
            <person name="Becker A."/>
            <person name="Baumgarth B."/>
            <person name="Fan B."/>
            <person name="Pukall R."/>
            <person name="Schumann P."/>
            <person name="Sproer C."/>
            <person name="Junge H."/>
            <person name="Vater J."/>
            <person name="Puhler A."/>
            <person name="Klenk H.P."/>
        </authorList>
    </citation>
    <scope>NUCLEOTIDE SEQUENCE [LARGE SCALE GENOMIC DNA]</scope>
    <source>
        <strain evidence="2">DSM 7</strain>
    </source>
</reference>